<reference evidence="2" key="1">
    <citation type="submission" date="2014-09" db="EMBL/GenBank/DDBJ databases">
        <authorList>
            <person name="Magalhaes I.L.F."/>
            <person name="Oliveira U."/>
            <person name="Santos F.R."/>
            <person name="Vidigal T.H.D.A."/>
            <person name="Brescovit A.D."/>
            <person name="Santos A.J."/>
        </authorList>
    </citation>
    <scope>NUCLEOTIDE SEQUENCE</scope>
    <source>
        <tissue evidence="2">Shoot tissue taken approximately 20 cm above the soil surface</tissue>
    </source>
</reference>
<dbReference type="AlphaFoldDB" id="A0A0A9E8L5"/>
<accession>A0A0A9E8L5</accession>
<dbReference type="EMBL" id="GBRH01200816">
    <property type="protein sequence ID" value="JAD97079.1"/>
    <property type="molecule type" value="Transcribed_RNA"/>
</dbReference>
<organism evidence="2">
    <name type="scientific">Arundo donax</name>
    <name type="common">Giant reed</name>
    <name type="synonym">Donax arundinaceus</name>
    <dbReference type="NCBI Taxonomy" id="35708"/>
    <lineage>
        <taxon>Eukaryota</taxon>
        <taxon>Viridiplantae</taxon>
        <taxon>Streptophyta</taxon>
        <taxon>Embryophyta</taxon>
        <taxon>Tracheophyta</taxon>
        <taxon>Spermatophyta</taxon>
        <taxon>Magnoliopsida</taxon>
        <taxon>Liliopsida</taxon>
        <taxon>Poales</taxon>
        <taxon>Poaceae</taxon>
        <taxon>PACMAD clade</taxon>
        <taxon>Arundinoideae</taxon>
        <taxon>Arundineae</taxon>
        <taxon>Arundo</taxon>
    </lineage>
</organism>
<feature type="compositionally biased region" description="Gly residues" evidence="1">
    <location>
        <begin position="77"/>
        <end position="91"/>
    </location>
</feature>
<reference evidence="2" key="2">
    <citation type="journal article" date="2015" name="Data Brief">
        <title>Shoot transcriptome of the giant reed, Arundo donax.</title>
        <authorList>
            <person name="Barrero R.A."/>
            <person name="Guerrero F.D."/>
            <person name="Moolhuijzen P."/>
            <person name="Goolsby J.A."/>
            <person name="Tidwell J."/>
            <person name="Bellgard S.E."/>
            <person name="Bellgard M.I."/>
        </authorList>
    </citation>
    <scope>NUCLEOTIDE SEQUENCE</scope>
    <source>
        <tissue evidence="2">Shoot tissue taken approximately 20 cm above the soil surface</tissue>
    </source>
</reference>
<feature type="compositionally biased region" description="Basic and acidic residues" evidence="1">
    <location>
        <begin position="103"/>
        <end position="116"/>
    </location>
</feature>
<feature type="region of interest" description="Disordered" evidence="1">
    <location>
        <begin position="1"/>
        <end position="20"/>
    </location>
</feature>
<feature type="region of interest" description="Disordered" evidence="1">
    <location>
        <begin position="48"/>
        <end position="116"/>
    </location>
</feature>
<evidence type="ECO:0000313" key="2">
    <source>
        <dbReference type="EMBL" id="JAD97079.1"/>
    </source>
</evidence>
<name>A0A0A9E8L5_ARUDO</name>
<proteinExistence type="predicted"/>
<protein>
    <submittedName>
        <fullName evidence="2">Uncharacterized protein</fullName>
    </submittedName>
</protein>
<sequence length="116" mass="11525">MSYNTCLKSGEEGRPGRGGDWVARGGEEEEAAARGLGVELHDLGVIADGGDPAAEGRDGDDVGGEVEAANHGTAAARGGGRGGDCRGGPGERGVEGDAAVEAVGKEVPLRRDRDGG</sequence>
<feature type="compositionally biased region" description="Low complexity" evidence="1">
    <location>
        <begin position="65"/>
        <end position="76"/>
    </location>
</feature>
<evidence type="ECO:0000256" key="1">
    <source>
        <dbReference type="SAM" id="MobiDB-lite"/>
    </source>
</evidence>